<sequence>MEALYTLHATILRPLLTTLAQPLSKTEALYTFHQTILRPVLHTLAQPLAQLELQSLRLVGLRPETTPFRAFPLVSRNPRCRRGCPCCASYAASLVCLGFMAAVRLAQDRARGPDADGPRAVDVLMRPVTTGPSLLLAAVVMLLRQWVVLAVLNPALGRYGDDGDPCPVIYKLMFLAMAVA</sequence>
<dbReference type="AlphaFoldDB" id="A0AAW0R9V6"/>
<organism evidence="1 2">
    <name type="scientific">Apiospora kogelbergensis</name>
    <dbReference type="NCBI Taxonomy" id="1337665"/>
    <lineage>
        <taxon>Eukaryota</taxon>
        <taxon>Fungi</taxon>
        <taxon>Dikarya</taxon>
        <taxon>Ascomycota</taxon>
        <taxon>Pezizomycotina</taxon>
        <taxon>Sordariomycetes</taxon>
        <taxon>Xylariomycetidae</taxon>
        <taxon>Amphisphaeriales</taxon>
        <taxon>Apiosporaceae</taxon>
        <taxon>Apiospora</taxon>
    </lineage>
</organism>
<comment type="caution">
    <text evidence="1">The sequence shown here is derived from an EMBL/GenBank/DDBJ whole genome shotgun (WGS) entry which is preliminary data.</text>
</comment>
<proteinExistence type="predicted"/>
<reference evidence="1 2" key="1">
    <citation type="submission" date="2023-01" db="EMBL/GenBank/DDBJ databases">
        <title>Analysis of 21 Apiospora genomes using comparative genomics revels a genus with tremendous synthesis potential of carbohydrate active enzymes and secondary metabolites.</title>
        <authorList>
            <person name="Sorensen T."/>
        </authorList>
    </citation>
    <scope>NUCLEOTIDE SEQUENCE [LARGE SCALE GENOMIC DNA]</scope>
    <source>
        <strain evidence="1 2">CBS 117206</strain>
    </source>
</reference>
<dbReference type="Proteomes" id="UP001392437">
    <property type="component" value="Unassembled WGS sequence"/>
</dbReference>
<name>A0AAW0R9V6_9PEZI</name>
<protein>
    <submittedName>
        <fullName evidence="1">Uncharacterized protein</fullName>
    </submittedName>
</protein>
<accession>A0AAW0R9V6</accession>
<dbReference type="EMBL" id="JAQQWP010000002">
    <property type="protein sequence ID" value="KAK8130583.1"/>
    <property type="molecule type" value="Genomic_DNA"/>
</dbReference>
<gene>
    <name evidence="1" type="ORF">PG999_002963</name>
</gene>
<evidence type="ECO:0000313" key="1">
    <source>
        <dbReference type="EMBL" id="KAK8130583.1"/>
    </source>
</evidence>
<evidence type="ECO:0000313" key="2">
    <source>
        <dbReference type="Proteomes" id="UP001392437"/>
    </source>
</evidence>
<keyword evidence="2" id="KW-1185">Reference proteome</keyword>